<protein>
    <recommendedName>
        <fullName evidence="1">GSKIP domain-containing protein</fullName>
    </recommendedName>
</protein>
<proteinExistence type="predicted"/>
<organism evidence="2 3">
    <name type="scientific">Smittium culicis</name>
    <dbReference type="NCBI Taxonomy" id="133412"/>
    <lineage>
        <taxon>Eukaryota</taxon>
        <taxon>Fungi</taxon>
        <taxon>Fungi incertae sedis</taxon>
        <taxon>Zoopagomycota</taxon>
        <taxon>Kickxellomycotina</taxon>
        <taxon>Harpellomycetes</taxon>
        <taxon>Harpellales</taxon>
        <taxon>Legeriomycetaceae</taxon>
        <taxon>Smittium</taxon>
    </lineage>
</organism>
<name>A0A1R1YMF8_9FUNG</name>
<dbReference type="Gene3D" id="3.30.2280.10">
    <property type="entry name" value="Hypothetical protein (hspc210)"/>
    <property type="match status" value="1"/>
</dbReference>
<dbReference type="InterPro" id="IPR023231">
    <property type="entry name" value="GSKIP_dom_sf"/>
</dbReference>
<dbReference type="AlphaFoldDB" id="A0A1R1YMF8"/>
<sequence>MYSALIELETELNDHIYGVESFYLLQDKSSDSYATAYIQLLEGELIQIEHSQSNYSIIKSLSDHQSVKNDIEIPQSLKSIIIQKVESSGTRKIQLNKSFESLTALLRENSLLFQQNMYSELVSRLLKNPSPKKF</sequence>
<reference evidence="3" key="1">
    <citation type="submission" date="2017-01" db="EMBL/GenBank/DDBJ databases">
        <authorList>
            <person name="Wang Y."/>
            <person name="White M."/>
            <person name="Kvist S."/>
            <person name="Moncalvo J.-M."/>
        </authorList>
    </citation>
    <scope>NUCLEOTIDE SEQUENCE [LARGE SCALE GENOMIC DNA]</scope>
    <source>
        <strain evidence="3">ID-206-W2</strain>
    </source>
</reference>
<evidence type="ECO:0000313" key="3">
    <source>
        <dbReference type="Proteomes" id="UP000187429"/>
    </source>
</evidence>
<gene>
    <name evidence="2" type="ORF">AYI69_g2475</name>
</gene>
<dbReference type="InterPro" id="IPR007967">
    <property type="entry name" value="GSKIP_dom"/>
</dbReference>
<feature type="domain" description="GSKIP" evidence="1">
    <location>
        <begin position="7"/>
        <end position="126"/>
    </location>
</feature>
<dbReference type="OrthoDB" id="5804279at2759"/>
<evidence type="ECO:0000313" key="2">
    <source>
        <dbReference type="EMBL" id="OMJ28064.1"/>
    </source>
</evidence>
<dbReference type="SUPFAM" id="SSF103107">
    <property type="entry name" value="Hypothetical protein c14orf129, hspc210"/>
    <property type="match status" value="1"/>
</dbReference>
<accession>A0A1R1YMF8</accession>
<dbReference type="Pfam" id="PF05303">
    <property type="entry name" value="GSKIP_dom"/>
    <property type="match status" value="1"/>
</dbReference>
<keyword evidence="3" id="KW-1185">Reference proteome</keyword>
<dbReference type="Proteomes" id="UP000187429">
    <property type="component" value="Unassembled WGS sequence"/>
</dbReference>
<evidence type="ECO:0000259" key="1">
    <source>
        <dbReference type="Pfam" id="PF05303"/>
    </source>
</evidence>
<comment type="caution">
    <text evidence="2">The sequence shown here is derived from an EMBL/GenBank/DDBJ whole genome shotgun (WGS) entry which is preliminary data.</text>
</comment>
<dbReference type="EMBL" id="LSSM01000727">
    <property type="protein sequence ID" value="OMJ28064.1"/>
    <property type="molecule type" value="Genomic_DNA"/>
</dbReference>